<name>A0A4Y7SQS9_COPMI</name>
<dbReference type="AlphaFoldDB" id="A0A4Y7SQS9"/>
<dbReference type="OrthoDB" id="340227at2759"/>
<gene>
    <name evidence="5" type="ORF">FA13DRAFT_1797918</name>
</gene>
<feature type="region of interest" description="Disordered" evidence="3">
    <location>
        <begin position="347"/>
        <end position="383"/>
    </location>
</feature>
<feature type="region of interest" description="Disordered" evidence="3">
    <location>
        <begin position="870"/>
        <end position="901"/>
    </location>
</feature>
<dbReference type="PANTHER" id="PTHR22792:SF132">
    <property type="entry name" value="LA-RELATED PROTEIN 1"/>
    <property type="match status" value="1"/>
</dbReference>
<dbReference type="GO" id="GO:0003723">
    <property type="term" value="F:RNA binding"/>
    <property type="evidence" value="ECO:0007669"/>
    <property type="project" value="UniProtKB-UniRule"/>
</dbReference>
<feature type="compositionally biased region" description="Low complexity" evidence="3">
    <location>
        <begin position="704"/>
        <end position="725"/>
    </location>
</feature>
<organism evidence="5 6">
    <name type="scientific">Coprinellus micaceus</name>
    <name type="common">Glistening ink-cap mushroom</name>
    <name type="synonym">Coprinus micaceus</name>
    <dbReference type="NCBI Taxonomy" id="71717"/>
    <lineage>
        <taxon>Eukaryota</taxon>
        <taxon>Fungi</taxon>
        <taxon>Dikarya</taxon>
        <taxon>Basidiomycota</taxon>
        <taxon>Agaricomycotina</taxon>
        <taxon>Agaricomycetes</taxon>
        <taxon>Agaricomycetidae</taxon>
        <taxon>Agaricales</taxon>
        <taxon>Agaricineae</taxon>
        <taxon>Psathyrellaceae</taxon>
        <taxon>Coprinellus</taxon>
    </lineage>
</organism>
<evidence type="ECO:0000256" key="2">
    <source>
        <dbReference type="PROSITE-ProRule" id="PRU00332"/>
    </source>
</evidence>
<feature type="compositionally biased region" description="Low complexity" evidence="3">
    <location>
        <begin position="149"/>
        <end position="169"/>
    </location>
</feature>
<reference evidence="5 6" key="1">
    <citation type="journal article" date="2019" name="Nat. Ecol. Evol.">
        <title>Megaphylogeny resolves global patterns of mushroom evolution.</title>
        <authorList>
            <person name="Varga T."/>
            <person name="Krizsan K."/>
            <person name="Foldi C."/>
            <person name="Dima B."/>
            <person name="Sanchez-Garcia M."/>
            <person name="Sanchez-Ramirez S."/>
            <person name="Szollosi G.J."/>
            <person name="Szarkandi J.G."/>
            <person name="Papp V."/>
            <person name="Albert L."/>
            <person name="Andreopoulos W."/>
            <person name="Angelini C."/>
            <person name="Antonin V."/>
            <person name="Barry K.W."/>
            <person name="Bougher N.L."/>
            <person name="Buchanan P."/>
            <person name="Buyck B."/>
            <person name="Bense V."/>
            <person name="Catcheside P."/>
            <person name="Chovatia M."/>
            <person name="Cooper J."/>
            <person name="Damon W."/>
            <person name="Desjardin D."/>
            <person name="Finy P."/>
            <person name="Geml J."/>
            <person name="Haridas S."/>
            <person name="Hughes K."/>
            <person name="Justo A."/>
            <person name="Karasinski D."/>
            <person name="Kautmanova I."/>
            <person name="Kiss B."/>
            <person name="Kocsube S."/>
            <person name="Kotiranta H."/>
            <person name="LaButti K.M."/>
            <person name="Lechner B.E."/>
            <person name="Liimatainen K."/>
            <person name="Lipzen A."/>
            <person name="Lukacs Z."/>
            <person name="Mihaltcheva S."/>
            <person name="Morgado L.N."/>
            <person name="Niskanen T."/>
            <person name="Noordeloos M.E."/>
            <person name="Ohm R.A."/>
            <person name="Ortiz-Santana B."/>
            <person name="Ovrebo C."/>
            <person name="Racz N."/>
            <person name="Riley R."/>
            <person name="Savchenko A."/>
            <person name="Shiryaev A."/>
            <person name="Soop K."/>
            <person name="Spirin V."/>
            <person name="Szebenyi C."/>
            <person name="Tomsovsky M."/>
            <person name="Tulloss R.E."/>
            <person name="Uehling J."/>
            <person name="Grigoriev I.V."/>
            <person name="Vagvolgyi C."/>
            <person name="Papp T."/>
            <person name="Martin F.M."/>
            <person name="Miettinen O."/>
            <person name="Hibbett D.S."/>
            <person name="Nagy L.G."/>
        </authorList>
    </citation>
    <scope>NUCLEOTIDE SEQUENCE [LARGE SCALE GENOMIC DNA]</scope>
    <source>
        <strain evidence="5 6">FP101781</strain>
    </source>
</reference>
<dbReference type="PANTHER" id="PTHR22792">
    <property type="entry name" value="LUPUS LA PROTEIN-RELATED"/>
    <property type="match status" value="1"/>
</dbReference>
<keyword evidence="6" id="KW-1185">Reference proteome</keyword>
<dbReference type="STRING" id="71717.A0A4Y7SQS9"/>
<feature type="domain" description="HTH La-type RNA-binding" evidence="4">
    <location>
        <begin position="740"/>
        <end position="829"/>
    </location>
</feature>
<feature type="compositionally biased region" description="Basic and acidic residues" evidence="3">
    <location>
        <begin position="569"/>
        <end position="584"/>
    </location>
</feature>
<proteinExistence type="predicted"/>
<dbReference type="SUPFAM" id="SSF46785">
    <property type="entry name" value="Winged helix' DNA-binding domain"/>
    <property type="match status" value="1"/>
</dbReference>
<dbReference type="GO" id="GO:0005829">
    <property type="term" value="C:cytosol"/>
    <property type="evidence" value="ECO:0007669"/>
    <property type="project" value="TreeGrafter"/>
</dbReference>
<dbReference type="InterPro" id="IPR036388">
    <property type="entry name" value="WH-like_DNA-bd_sf"/>
</dbReference>
<comment type="caution">
    <text evidence="5">The sequence shown here is derived from an EMBL/GenBank/DDBJ whole genome shotgun (WGS) entry which is preliminary data.</text>
</comment>
<dbReference type="Proteomes" id="UP000298030">
    <property type="component" value="Unassembled WGS sequence"/>
</dbReference>
<feature type="compositionally biased region" description="Polar residues" evidence="3">
    <location>
        <begin position="886"/>
        <end position="895"/>
    </location>
</feature>
<feature type="compositionally biased region" description="Basic and acidic residues" evidence="3">
    <location>
        <begin position="124"/>
        <end position="138"/>
    </location>
</feature>
<feature type="compositionally biased region" description="Pro residues" evidence="3">
    <location>
        <begin position="216"/>
        <end position="229"/>
    </location>
</feature>
<dbReference type="GO" id="GO:0045727">
    <property type="term" value="P:positive regulation of translation"/>
    <property type="evidence" value="ECO:0007669"/>
    <property type="project" value="TreeGrafter"/>
</dbReference>
<dbReference type="GO" id="GO:0010494">
    <property type="term" value="C:cytoplasmic stress granule"/>
    <property type="evidence" value="ECO:0007669"/>
    <property type="project" value="TreeGrafter"/>
</dbReference>
<feature type="compositionally biased region" description="Polar residues" evidence="3">
    <location>
        <begin position="58"/>
        <end position="67"/>
    </location>
</feature>
<evidence type="ECO:0000259" key="4">
    <source>
        <dbReference type="PROSITE" id="PS50961"/>
    </source>
</evidence>
<feature type="compositionally biased region" description="Polar residues" evidence="3">
    <location>
        <begin position="357"/>
        <end position="366"/>
    </location>
</feature>
<feature type="region of interest" description="Disordered" evidence="3">
    <location>
        <begin position="429"/>
        <end position="486"/>
    </location>
</feature>
<keyword evidence="1 2" id="KW-0694">RNA-binding</keyword>
<feature type="compositionally biased region" description="Basic and acidic residues" evidence="3">
    <location>
        <begin position="91"/>
        <end position="109"/>
    </location>
</feature>
<protein>
    <recommendedName>
        <fullName evidence="4">HTH La-type RNA-binding domain-containing protein</fullName>
    </recommendedName>
</protein>
<feature type="compositionally biased region" description="Low complexity" evidence="3">
    <location>
        <begin position="197"/>
        <end position="215"/>
    </location>
</feature>
<evidence type="ECO:0000256" key="3">
    <source>
        <dbReference type="SAM" id="MobiDB-lite"/>
    </source>
</evidence>
<dbReference type="PROSITE" id="PS50961">
    <property type="entry name" value="HTH_LA"/>
    <property type="match status" value="1"/>
</dbReference>
<dbReference type="EMBL" id="QPFP01000076">
    <property type="protein sequence ID" value="TEB23599.1"/>
    <property type="molecule type" value="Genomic_DNA"/>
</dbReference>
<sequence length="912" mass="95212">METAKAPIVNVWSVRKEQLAARATSSTAASSASSFPSTVSSSSSTKVPSTTSFVAATKAQQSASSPSKVPPMTDEESWPDVTASLSIGKEVNGKERVTVSHPKKAEKTKKWVPIPAEELQAAADAHKATSKDGRDRSSTRKNPNRGPPSQAASTSQSRVQSRSGSVQSSPRNAGRRRLPAERDSNGYGADLLRPHRPSSSARSSKSSSPHLLPGHNLPPMPHPSLPHPPHLAFPPYPGLVPPGLSPVLTPSGGEGGVDYVTYPFAHPLFSSSRSLPINGMDSIRAAAAVQFGSIPAPTNSSTITASQPPSTTETIGQEAAGRQMVIGVAPEEMDAVVRGVKSVAISGSVSSSGPRTILQQPQQATPNGKWEFGTASGAPAPASAEGEVVAQVARLLDVVAEDGTPSMAKLSPLSMSLSASPKAGQVPLASAGAASELPGRPPGLGLSQAQRPPGLTAKRPLVSGSGAHSNSPPLTGPIRVRSSSGTDEDFEVKDYGFGFGQGGARTGDPAREGIIAREWEMLRDKQKGMVAAAHSTAPGVVPSQPHSQYHHAPGGRDERRGGTGPRMPRPFDGDRERDRGDGRGPRRGTGARSGPSTGGGGPQNRNRRSNLPQTGLSPSPGPHVPPPFSNHPHAPPLHIPPFMPVPFMHGGALPLGVIPPGVDGMPSPTYYGGMRPGFMPQPPTGAVSFLPPLPPPPPLPPQLLPLAGSSPPSAASPTASTSTGAAVVAPPVPAPLTAVPFPLDPTRYYLLGQLEYYLSPQNMAKDFFLKKKMDSRGWIPISLIASFNRVKKLTLDANLVKEVLYLSSMVQVRDEWVRMGGWERFVLPDAEESVAPEFDQGVNLNHPPYPMLNGVYVGVPTPPVMFGLGAPSPPAESRSKAAPNGVVSNGDSVSGTEDEEDDVVFVYKSEVA</sequence>
<evidence type="ECO:0000313" key="5">
    <source>
        <dbReference type="EMBL" id="TEB23599.1"/>
    </source>
</evidence>
<feature type="compositionally biased region" description="Pro residues" evidence="3">
    <location>
        <begin position="619"/>
        <end position="635"/>
    </location>
</feature>
<dbReference type="CDD" id="cd07323">
    <property type="entry name" value="LAM"/>
    <property type="match status" value="1"/>
</dbReference>
<feature type="region of interest" description="Disordered" evidence="3">
    <location>
        <begin position="698"/>
        <end position="725"/>
    </location>
</feature>
<feature type="region of interest" description="Disordered" evidence="3">
    <location>
        <begin position="23"/>
        <end position="229"/>
    </location>
</feature>
<dbReference type="InterPro" id="IPR006630">
    <property type="entry name" value="La_HTH"/>
</dbReference>
<accession>A0A4Y7SQS9</accession>
<dbReference type="Gene3D" id="1.10.10.10">
    <property type="entry name" value="Winged helix-like DNA-binding domain superfamily/Winged helix DNA-binding domain"/>
    <property type="match status" value="1"/>
</dbReference>
<dbReference type="InterPro" id="IPR036390">
    <property type="entry name" value="WH_DNA-bd_sf"/>
</dbReference>
<feature type="compositionally biased region" description="Low complexity" evidence="3">
    <location>
        <begin position="23"/>
        <end position="53"/>
    </location>
</feature>
<feature type="region of interest" description="Disordered" evidence="3">
    <location>
        <begin position="527"/>
        <end position="635"/>
    </location>
</feature>
<dbReference type="InterPro" id="IPR045180">
    <property type="entry name" value="La_dom_prot"/>
</dbReference>
<evidence type="ECO:0000256" key="1">
    <source>
        <dbReference type="ARBA" id="ARBA00022884"/>
    </source>
</evidence>
<dbReference type="SMART" id="SM00715">
    <property type="entry name" value="LA"/>
    <property type="match status" value="1"/>
</dbReference>
<dbReference type="Pfam" id="PF05383">
    <property type="entry name" value="La"/>
    <property type="match status" value="1"/>
</dbReference>
<evidence type="ECO:0000313" key="6">
    <source>
        <dbReference type="Proteomes" id="UP000298030"/>
    </source>
</evidence>